<dbReference type="Proteomes" id="UP001498398">
    <property type="component" value="Unassembled WGS sequence"/>
</dbReference>
<dbReference type="SFLD" id="SFLDS00003">
    <property type="entry name" value="Haloacid_Dehalogenase"/>
    <property type="match status" value="1"/>
</dbReference>
<comment type="caution">
    <text evidence="1">The sequence shown here is derived from an EMBL/GenBank/DDBJ whole genome shotgun (WGS) entry which is preliminary data.</text>
</comment>
<dbReference type="Gene3D" id="1.10.150.450">
    <property type="match status" value="1"/>
</dbReference>
<dbReference type="SUPFAM" id="SSF56784">
    <property type="entry name" value="HAD-like"/>
    <property type="match status" value="1"/>
</dbReference>
<dbReference type="Pfam" id="PF00702">
    <property type="entry name" value="Hydrolase"/>
    <property type="match status" value="1"/>
</dbReference>
<dbReference type="InterPro" id="IPR052791">
    <property type="entry name" value="SSM1_domain"/>
</dbReference>
<gene>
    <name evidence="1" type="primary">SDT1</name>
    <name evidence="1" type="ORF">VKT23_001956</name>
</gene>
<keyword evidence="2" id="KW-1185">Reference proteome</keyword>
<evidence type="ECO:0000313" key="1">
    <source>
        <dbReference type="EMBL" id="KAK7470531.1"/>
    </source>
</evidence>
<dbReference type="InterPro" id="IPR023214">
    <property type="entry name" value="HAD_sf"/>
</dbReference>
<dbReference type="PANTHER" id="PTHR47438">
    <property type="entry name" value="PHOSPHATE METABOLISM PROTEIN 8-RELATED"/>
    <property type="match status" value="1"/>
</dbReference>
<dbReference type="InterPro" id="IPR010237">
    <property type="entry name" value="Pyr-5-nucltdase"/>
</dbReference>
<dbReference type="NCBIfam" id="TIGR01509">
    <property type="entry name" value="HAD-SF-IA-v3"/>
    <property type="match status" value="1"/>
</dbReference>
<dbReference type="PANTHER" id="PTHR47438:SF1">
    <property type="entry name" value="PHOSPHATE METABOLISM PROTEIN 8-RELATED"/>
    <property type="match status" value="1"/>
</dbReference>
<organism evidence="1 2">
    <name type="scientific">Marasmiellus scandens</name>
    <dbReference type="NCBI Taxonomy" id="2682957"/>
    <lineage>
        <taxon>Eukaryota</taxon>
        <taxon>Fungi</taxon>
        <taxon>Dikarya</taxon>
        <taxon>Basidiomycota</taxon>
        <taxon>Agaricomycotina</taxon>
        <taxon>Agaricomycetes</taxon>
        <taxon>Agaricomycetidae</taxon>
        <taxon>Agaricales</taxon>
        <taxon>Marasmiineae</taxon>
        <taxon>Omphalotaceae</taxon>
        <taxon>Marasmiellus</taxon>
    </lineage>
</organism>
<accession>A0ABR1K0I0</accession>
<evidence type="ECO:0000313" key="2">
    <source>
        <dbReference type="Proteomes" id="UP001498398"/>
    </source>
</evidence>
<reference evidence="1 2" key="1">
    <citation type="submission" date="2024-01" db="EMBL/GenBank/DDBJ databases">
        <title>A draft genome for the cacao thread blight pathogen Marasmiellus scandens.</title>
        <authorList>
            <person name="Baruah I.K."/>
            <person name="Leung J."/>
            <person name="Bukari Y."/>
            <person name="Amoako-Attah I."/>
            <person name="Meinhardt L.W."/>
            <person name="Bailey B.A."/>
            <person name="Cohen S.P."/>
        </authorList>
    </citation>
    <scope>NUCLEOTIDE SEQUENCE [LARGE SCALE GENOMIC DNA]</scope>
    <source>
        <strain evidence="1 2">GH-19</strain>
    </source>
</reference>
<name>A0ABR1K0I0_9AGAR</name>
<protein>
    <submittedName>
        <fullName evidence="1">Suppressor of disruption of TFIIS</fullName>
    </submittedName>
</protein>
<dbReference type="InterPro" id="IPR036412">
    <property type="entry name" value="HAD-like_sf"/>
</dbReference>
<sequence>MANDSPQDDRPIVWFDIDNTLYSASTNISAAMGVRIHAYFVSLGLEDTEASELHHQYYSQYGLALSGLIRHHNVDPLDFDRKCDGSLPLEEMIQYSPSLRQLFEDIDRSKVRVWALTNAYRPHAERVLRILRLTDLIDGLVYCDYAAKDLIAKPEYAYYHKAMKMANHSDPSKCYFVDDNKRNVMAATELGWAKCVHFCEKGLVHVEGGKAEEIQSTGKDNDGITVVSDLEQLREVWPEIFRT</sequence>
<dbReference type="SFLD" id="SFLDG01129">
    <property type="entry name" value="C1.5:_HAD__Beta-PGM__Phosphata"/>
    <property type="match status" value="1"/>
</dbReference>
<proteinExistence type="predicted"/>
<dbReference type="Gene3D" id="3.40.50.1000">
    <property type="entry name" value="HAD superfamily/HAD-like"/>
    <property type="match status" value="1"/>
</dbReference>
<dbReference type="NCBIfam" id="TIGR01993">
    <property type="entry name" value="Pyr-5-nucltdase"/>
    <property type="match status" value="1"/>
</dbReference>
<dbReference type="InterPro" id="IPR006439">
    <property type="entry name" value="HAD-SF_hydro_IA"/>
</dbReference>
<dbReference type="EMBL" id="JBANRG010000002">
    <property type="protein sequence ID" value="KAK7470531.1"/>
    <property type="molecule type" value="Genomic_DNA"/>
</dbReference>
<dbReference type="SFLD" id="SFLDG01132">
    <property type="entry name" value="C1.5.3:_5'-Nucleotidase_Like"/>
    <property type="match status" value="1"/>
</dbReference>